<proteinExistence type="inferred from homology"/>
<comment type="similarity">
    <text evidence="1">Belongs to the four-carbon acid sugar kinase family.</text>
</comment>
<feature type="domain" description="Four-carbon acid sugar kinase N-terminal" evidence="7">
    <location>
        <begin position="4"/>
        <end position="228"/>
    </location>
</feature>
<organism evidence="9 10">
    <name type="scientific">Microbacterium limosum</name>
    <dbReference type="NCBI Taxonomy" id="3079935"/>
    <lineage>
        <taxon>Bacteria</taxon>
        <taxon>Bacillati</taxon>
        <taxon>Actinomycetota</taxon>
        <taxon>Actinomycetes</taxon>
        <taxon>Micrococcales</taxon>
        <taxon>Microbacteriaceae</taxon>
        <taxon>Microbacterium</taxon>
    </lineage>
</organism>
<dbReference type="Gene3D" id="3.40.980.20">
    <property type="entry name" value="Four-carbon acid sugar kinase, nucleotide binding domain"/>
    <property type="match status" value="1"/>
</dbReference>
<keyword evidence="2" id="KW-0808">Transferase</keyword>
<keyword evidence="3" id="KW-0547">Nucleotide-binding</keyword>
<evidence type="ECO:0000256" key="1">
    <source>
        <dbReference type="ARBA" id="ARBA00005715"/>
    </source>
</evidence>
<evidence type="ECO:0000259" key="7">
    <source>
        <dbReference type="Pfam" id="PF07005"/>
    </source>
</evidence>
<dbReference type="AlphaFoldDB" id="A0AAU0ME84"/>
<dbReference type="InterPro" id="IPR042213">
    <property type="entry name" value="NBD_C_sf"/>
</dbReference>
<dbReference type="RefSeq" id="WP_330169752.1">
    <property type="nucleotide sequence ID" value="NZ_CP137080.1"/>
</dbReference>
<evidence type="ECO:0000256" key="6">
    <source>
        <dbReference type="ARBA" id="ARBA00023277"/>
    </source>
</evidence>
<evidence type="ECO:0000259" key="8">
    <source>
        <dbReference type="Pfam" id="PF17042"/>
    </source>
</evidence>
<sequence>MKTLVLDDDPTGTQSATDVRVLMTWDSDRIRDALEHADSVYLQTNSRALDEASAVALANQIRGDLSAALPNTPVRIVLRGDSTLRGHVFAETEQFMTPDAVMLFVPAFPAGGRTTRNGIHYVAIDGAEVPASETEYADDPVFPFHSSGLEQYVREKSDRTPVAIPLESVRSGGDSLTDAILAAPPGSVIVPDAVTDADITAIARAAEAAELRGREIIVRSAAPLAAELAGVRSQGLLDGPIADRGSRVLVVCGSHTGGATGQLAALAQEFGEPEVLDTDDALADPDGAGHALANRALARDIDVTIISSERNRRGTDNGLHHGERVMRGLVHAAREIVPRVDVVVAKGGITSAEIARSALGASSARVLGQILPGVSLWQLSAFDGRERLYVVVPGNVGASDTLLRVMRALGR</sequence>
<protein>
    <submittedName>
        <fullName evidence="9">Four-carbon acid sugar kinase family protein</fullName>
    </submittedName>
</protein>
<accession>A0AAU0ME84</accession>
<evidence type="ECO:0000313" key="10">
    <source>
        <dbReference type="Proteomes" id="UP001329313"/>
    </source>
</evidence>
<evidence type="ECO:0000256" key="5">
    <source>
        <dbReference type="ARBA" id="ARBA00022840"/>
    </source>
</evidence>
<dbReference type="Pfam" id="PF07005">
    <property type="entry name" value="SBD_N"/>
    <property type="match status" value="1"/>
</dbReference>
<dbReference type="InterPro" id="IPR010737">
    <property type="entry name" value="4-carb_acid_sugar_kinase_N"/>
</dbReference>
<evidence type="ECO:0000256" key="2">
    <source>
        <dbReference type="ARBA" id="ARBA00022679"/>
    </source>
</evidence>
<reference evidence="9 10" key="1">
    <citation type="submission" date="2023-10" db="EMBL/GenBank/DDBJ databases">
        <title>Y20.</title>
        <authorList>
            <person name="Zhang G."/>
            <person name="Ding Y."/>
        </authorList>
    </citation>
    <scope>NUCLEOTIDE SEQUENCE [LARGE SCALE GENOMIC DNA]</scope>
    <source>
        <strain evidence="9 10">Y20</strain>
    </source>
</reference>
<keyword evidence="6" id="KW-0119">Carbohydrate metabolism</keyword>
<dbReference type="KEGG" id="mliy:RYJ27_07705"/>
<evidence type="ECO:0000256" key="3">
    <source>
        <dbReference type="ARBA" id="ARBA00022741"/>
    </source>
</evidence>
<evidence type="ECO:0000313" key="9">
    <source>
        <dbReference type="EMBL" id="WOQ68611.1"/>
    </source>
</evidence>
<evidence type="ECO:0000256" key="4">
    <source>
        <dbReference type="ARBA" id="ARBA00022777"/>
    </source>
</evidence>
<dbReference type="Gene3D" id="3.40.50.10840">
    <property type="entry name" value="Putative sugar-binding, N-terminal domain"/>
    <property type="match status" value="1"/>
</dbReference>
<dbReference type="SUPFAM" id="SSF142764">
    <property type="entry name" value="YgbK-like"/>
    <property type="match status" value="1"/>
</dbReference>
<feature type="domain" description="Four-carbon acid sugar kinase nucleotide binding" evidence="8">
    <location>
        <begin position="249"/>
        <end position="402"/>
    </location>
</feature>
<keyword evidence="4 9" id="KW-0418">Kinase</keyword>
<dbReference type="GO" id="GO:0005524">
    <property type="term" value="F:ATP binding"/>
    <property type="evidence" value="ECO:0007669"/>
    <property type="project" value="UniProtKB-KW"/>
</dbReference>
<keyword evidence="10" id="KW-1185">Reference proteome</keyword>
<dbReference type="Pfam" id="PF17042">
    <property type="entry name" value="NBD_C"/>
    <property type="match status" value="1"/>
</dbReference>
<dbReference type="InterPro" id="IPR037051">
    <property type="entry name" value="4-carb_acid_sugar_kinase_N_sf"/>
</dbReference>
<keyword evidence="5" id="KW-0067">ATP-binding</keyword>
<name>A0AAU0ME84_9MICO</name>
<dbReference type="InterPro" id="IPR031475">
    <property type="entry name" value="NBD_C"/>
</dbReference>
<dbReference type="EMBL" id="CP137080">
    <property type="protein sequence ID" value="WOQ68611.1"/>
    <property type="molecule type" value="Genomic_DNA"/>
</dbReference>
<gene>
    <name evidence="9" type="ORF">RYJ27_07705</name>
</gene>
<dbReference type="GO" id="GO:0016301">
    <property type="term" value="F:kinase activity"/>
    <property type="evidence" value="ECO:0007669"/>
    <property type="project" value="UniProtKB-KW"/>
</dbReference>
<dbReference type="Proteomes" id="UP001329313">
    <property type="component" value="Chromosome"/>
</dbReference>